<feature type="transmembrane region" description="Helical" evidence="1">
    <location>
        <begin position="101"/>
        <end position="124"/>
    </location>
</feature>
<dbReference type="AlphaFoldDB" id="A0AAW9QW86"/>
<keyword evidence="3" id="KW-1185">Reference proteome</keyword>
<dbReference type="Proteomes" id="UP001328733">
    <property type="component" value="Unassembled WGS sequence"/>
</dbReference>
<feature type="transmembrane region" description="Helical" evidence="1">
    <location>
        <begin position="6"/>
        <end position="22"/>
    </location>
</feature>
<keyword evidence="1" id="KW-0812">Transmembrane</keyword>
<evidence type="ECO:0000313" key="3">
    <source>
        <dbReference type="Proteomes" id="UP001328733"/>
    </source>
</evidence>
<feature type="transmembrane region" description="Helical" evidence="1">
    <location>
        <begin position="67"/>
        <end position="89"/>
    </location>
</feature>
<keyword evidence="1" id="KW-1133">Transmembrane helix</keyword>
<feature type="transmembrane region" description="Helical" evidence="1">
    <location>
        <begin position="34"/>
        <end position="55"/>
    </location>
</feature>
<evidence type="ECO:0000256" key="1">
    <source>
        <dbReference type="SAM" id="Phobius"/>
    </source>
</evidence>
<accession>A0AAW9QW86</accession>
<comment type="caution">
    <text evidence="2">The sequence shown here is derived from an EMBL/GenBank/DDBJ whole genome shotgun (WGS) entry which is preliminary data.</text>
</comment>
<sequence length="128" mass="14704">MIARYLLAWIPMIFIGILNGILRETTYGKYFHELRAHQISTVTGIVLFSVYIWFLTRLWGLESAGQAIAVGAIWLLLTVTFEFLFGHYIAGHPWGKLFADYNLLAGRVWIFVLVTIAIGPFLFYRFSP</sequence>
<name>A0AAW9QW86_9CHRO</name>
<protein>
    <submittedName>
        <fullName evidence="2">Uncharacterized protein</fullName>
    </submittedName>
</protein>
<proteinExistence type="predicted"/>
<reference evidence="2 3" key="1">
    <citation type="submission" date="2024-01" db="EMBL/GenBank/DDBJ databases">
        <title>Genomic insights into the taxonomy and metabolism of the cyanobacterium Pannus brasiliensis CCIBt3594.</title>
        <authorList>
            <person name="Machado M."/>
            <person name="Botero N.B."/>
            <person name="Andreote A.P.D."/>
            <person name="Feitosa A.M.T."/>
            <person name="Popin R."/>
            <person name="Sivonen K."/>
            <person name="Fiore M.F."/>
        </authorList>
    </citation>
    <scope>NUCLEOTIDE SEQUENCE [LARGE SCALE GENOMIC DNA]</scope>
    <source>
        <strain evidence="2 3">CCIBt3594</strain>
    </source>
</reference>
<organism evidence="2 3">
    <name type="scientific">Pannus brasiliensis CCIBt3594</name>
    <dbReference type="NCBI Taxonomy" id="1427578"/>
    <lineage>
        <taxon>Bacteria</taxon>
        <taxon>Bacillati</taxon>
        <taxon>Cyanobacteriota</taxon>
        <taxon>Cyanophyceae</taxon>
        <taxon>Oscillatoriophycideae</taxon>
        <taxon>Chroococcales</taxon>
        <taxon>Microcystaceae</taxon>
        <taxon>Pannus</taxon>
    </lineage>
</organism>
<keyword evidence="1" id="KW-0472">Membrane</keyword>
<evidence type="ECO:0000313" key="2">
    <source>
        <dbReference type="EMBL" id="MEG3438316.1"/>
    </source>
</evidence>
<dbReference type="RefSeq" id="WP_332865797.1">
    <property type="nucleotide sequence ID" value="NZ_JBAFSM010000026.1"/>
</dbReference>
<dbReference type="EMBL" id="JBAFSM010000026">
    <property type="protein sequence ID" value="MEG3438316.1"/>
    <property type="molecule type" value="Genomic_DNA"/>
</dbReference>
<gene>
    <name evidence="2" type="ORF">V0288_14395</name>
</gene>